<comment type="caution">
    <text evidence="1">The sequence shown here is derived from an EMBL/GenBank/DDBJ whole genome shotgun (WGS) entry which is preliminary data.</text>
</comment>
<dbReference type="RefSeq" id="WP_186953782.1">
    <property type="nucleotide sequence ID" value="NZ_JACOFX010000004.1"/>
</dbReference>
<dbReference type="Proteomes" id="UP000646911">
    <property type="component" value="Unassembled WGS sequence"/>
</dbReference>
<dbReference type="SUPFAM" id="SSF48371">
    <property type="entry name" value="ARM repeat"/>
    <property type="match status" value="1"/>
</dbReference>
<organism evidence="1 2">
    <name type="scientific">Undibacterium umbellatum</name>
    <dbReference type="NCBI Taxonomy" id="2762300"/>
    <lineage>
        <taxon>Bacteria</taxon>
        <taxon>Pseudomonadati</taxon>
        <taxon>Pseudomonadota</taxon>
        <taxon>Betaproteobacteria</taxon>
        <taxon>Burkholderiales</taxon>
        <taxon>Oxalobacteraceae</taxon>
        <taxon>Undibacterium</taxon>
    </lineage>
</organism>
<name>A0ABR6Z9M8_9BURK</name>
<evidence type="ECO:0008006" key="3">
    <source>
        <dbReference type="Google" id="ProtNLM"/>
    </source>
</evidence>
<accession>A0ABR6Z9M8</accession>
<evidence type="ECO:0000313" key="1">
    <source>
        <dbReference type="EMBL" id="MBC3908035.1"/>
    </source>
</evidence>
<sequence>MNDLMNRISNPACKERDLLIDELNDLIVYGEVNPTDLESIVKQLMNQLKHEADPAVNESIFNLLATVFDNGDLTHLIADETAELLNQLPAICLVHAIPIIAYSHRPDKSSLLRPFVHDKDDEVRKMISEILKDLNE</sequence>
<protein>
    <recommendedName>
        <fullName evidence="3">Immunity protein 30 domain-containing protein</fullName>
    </recommendedName>
</protein>
<gene>
    <name evidence="1" type="ORF">H8L47_10690</name>
</gene>
<dbReference type="InterPro" id="IPR016024">
    <property type="entry name" value="ARM-type_fold"/>
</dbReference>
<dbReference type="EMBL" id="JACOFX010000004">
    <property type="protein sequence ID" value="MBC3908035.1"/>
    <property type="molecule type" value="Genomic_DNA"/>
</dbReference>
<keyword evidence="2" id="KW-1185">Reference proteome</keyword>
<proteinExistence type="predicted"/>
<evidence type="ECO:0000313" key="2">
    <source>
        <dbReference type="Proteomes" id="UP000646911"/>
    </source>
</evidence>
<reference evidence="1 2" key="1">
    <citation type="submission" date="2020-08" db="EMBL/GenBank/DDBJ databases">
        <title>Novel species isolated from subtropical streams in China.</title>
        <authorList>
            <person name="Lu H."/>
        </authorList>
    </citation>
    <scope>NUCLEOTIDE SEQUENCE [LARGE SCALE GENOMIC DNA]</scope>
    <source>
        <strain evidence="1 2">NL8W</strain>
    </source>
</reference>